<evidence type="ECO:0000313" key="6">
    <source>
        <dbReference type="EMBL" id="CEG21448.1"/>
    </source>
</evidence>
<dbReference type="InterPro" id="IPR036388">
    <property type="entry name" value="WH-like_DNA-bd_sf"/>
</dbReference>
<dbReference type="InterPro" id="IPR008920">
    <property type="entry name" value="TF_FadR/GntR_C"/>
</dbReference>
<evidence type="ECO:0000256" key="2">
    <source>
        <dbReference type="ARBA" id="ARBA00023125"/>
    </source>
</evidence>
<dbReference type="SUPFAM" id="SSF48008">
    <property type="entry name" value="GntR ligand-binding domain-like"/>
    <property type="match status" value="1"/>
</dbReference>
<dbReference type="AlphaFoldDB" id="A0A098EGM8"/>
<keyword evidence="2" id="KW-0238">DNA-binding</keyword>
<dbReference type="PANTHER" id="PTHR43537:SF24">
    <property type="entry name" value="GLUCONATE OPERON TRANSCRIPTIONAL REPRESSOR"/>
    <property type="match status" value="1"/>
</dbReference>
<reference evidence="6 7" key="1">
    <citation type="submission" date="2014-09" db="EMBL/GenBank/DDBJ databases">
        <authorList>
            <person name="Urmite Genomes Urmite Genomes"/>
        </authorList>
    </citation>
    <scope>NUCLEOTIDE SEQUENCE [LARGE SCALE GENOMIC DNA]</scope>
    <source>
        <strain evidence="6 7">ES2</strain>
    </source>
</reference>
<proteinExistence type="predicted"/>
<keyword evidence="4" id="KW-0175">Coiled coil</keyword>
<name>A0A098EGM8_9BACL</name>
<dbReference type="PROSITE" id="PS50949">
    <property type="entry name" value="HTH_GNTR"/>
    <property type="match status" value="1"/>
</dbReference>
<keyword evidence="3" id="KW-0804">Transcription</keyword>
<feature type="coiled-coil region" evidence="4">
    <location>
        <begin position="82"/>
        <end position="116"/>
    </location>
</feature>
<keyword evidence="7" id="KW-1185">Reference proteome</keyword>
<dbReference type="PANTHER" id="PTHR43537">
    <property type="entry name" value="TRANSCRIPTIONAL REGULATOR, GNTR FAMILY"/>
    <property type="match status" value="1"/>
</dbReference>
<evidence type="ECO:0000259" key="5">
    <source>
        <dbReference type="PROSITE" id="PS50949"/>
    </source>
</evidence>
<dbReference type="Gene3D" id="1.20.120.530">
    <property type="entry name" value="GntR ligand-binding domain-like"/>
    <property type="match status" value="1"/>
</dbReference>
<dbReference type="InterPro" id="IPR036390">
    <property type="entry name" value="WH_DNA-bd_sf"/>
</dbReference>
<dbReference type="Pfam" id="PF07729">
    <property type="entry name" value="FCD"/>
    <property type="match status" value="1"/>
</dbReference>
<evidence type="ECO:0000313" key="7">
    <source>
        <dbReference type="Proteomes" id="UP000043699"/>
    </source>
</evidence>
<dbReference type="Pfam" id="PF00392">
    <property type="entry name" value="GntR"/>
    <property type="match status" value="1"/>
</dbReference>
<dbReference type="OrthoDB" id="9782299at2"/>
<keyword evidence="1" id="KW-0805">Transcription regulation</keyword>
<organism evidence="6 7">
    <name type="scientific">Planococcus massiliensis</name>
    <dbReference type="NCBI Taxonomy" id="1499687"/>
    <lineage>
        <taxon>Bacteria</taxon>
        <taxon>Bacillati</taxon>
        <taxon>Bacillota</taxon>
        <taxon>Bacilli</taxon>
        <taxon>Bacillales</taxon>
        <taxon>Caryophanaceae</taxon>
        <taxon>Planococcus</taxon>
    </lineage>
</organism>
<dbReference type="SUPFAM" id="SSF46785">
    <property type="entry name" value="Winged helix' DNA-binding domain"/>
    <property type="match status" value="1"/>
</dbReference>
<evidence type="ECO:0000256" key="3">
    <source>
        <dbReference type="ARBA" id="ARBA00023163"/>
    </source>
</evidence>
<dbReference type="CDD" id="cd07377">
    <property type="entry name" value="WHTH_GntR"/>
    <property type="match status" value="1"/>
</dbReference>
<dbReference type="STRING" id="1499687.BN1080_00358"/>
<feature type="domain" description="HTH gntR-type" evidence="5">
    <location>
        <begin position="1"/>
        <end position="64"/>
    </location>
</feature>
<sequence length="225" mass="26302">MNPYNAIKNAIIIGEYEPGTRLTEEALAESLQVSRTPIRDAIKQLESDGLIIPYKRRGYIVKEFSIKDIRQIYNLRALLESHGASEAALNRTDEELERMREKNTAYEQAITKLERSDIETIKNIQQANQDFHEEIFKAAKNEHLRAHIAKLVVVPIIFRSFYWYNERQLLRSLEVHKTILKAIENQEPERAKIAMQEHIYQGRDDVLIQLNKPQIHLWKGEAIND</sequence>
<dbReference type="Gene3D" id="1.10.10.10">
    <property type="entry name" value="Winged helix-like DNA-binding domain superfamily/Winged helix DNA-binding domain"/>
    <property type="match status" value="1"/>
</dbReference>
<dbReference type="InterPro" id="IPR000524">
    <property type="entry name" value="Tscrpt_reg_HTH_GntR"/>
</dbReference>
<evidence type="ECO:0000256" key="4">
    <source>
        <dbReference type="SAM" id="Coils"/>
    </source>
</evidence>
<protein>
    <submittedName>
        <fullName evidence="6">HTH-type transcriptional regulator LutR</fullName>
    </submittedName>
</protein>
<dbReference type="EMBL" id="CCXS01000001">
    <property type="protein sequence ID" value="CEG21448.1"/>
    <property type="molecule type" value="Genomic_DNA"/>
</dbReference>
<dbReference type="Proteomes" id="UP000043699">
    <property type="component" value="Unassembled WGS sequence"/>
</dbReference>
<dbReference type="GO" id="GO:0003700">
    <property type="term" value="F:DNA-binding transcription factor activity"/>
    <property type="evidence" value="ECO:0007669"/>
    <property type="project" value="InterPro"/>
</dbReference>
<dbReference type="SMART" id="SM00895">
    <property type="entry name" value="FCD"/>
    <property type="match status" value="1"/>
</dbReference>
<dbReference type="SMART" id="SM00345">
    <property type="entry name" value="HTH_GNTR"/>
    <property type="match status" value="1"/>
</dbReference>
<dbReference type="GO" id="GO:0003677">
    <property type="term" value="F:DNA binding"/>
    <property type="evidence" value="ECO:0007669"/>
    <property type="project" value="UniProtKB-KW"/>
</dbReference>
<dbReference type="InterPro" id="IPR011711">
    <property type="entry name" value="GntR_C"/>
</dbReference>
<gene>
    <name evidence="6" type="primary">lutR_1</name>
    <name evidence="6" type="ORF">BN1080_00358</name>
</gene>
<dbReference type="RefSeq" id="WP_052649945.1">
    <property type="nucleotide sequence ID" value="NZ_CCXS01000001.1"/>
</dbReference>
<accession>A0A098EGM8</accession>
<dbReference type="PRINTS" id="PR00035">
    <property type="entry name" value="HTHGNTR"/>
</dbReference>
<evidence type="ECO:0000256" key="1">
    <source>
        <dbReference type="ARBA" id="ARBA00023015"/>
    </source>
</evidence>